<organism evidence="1 2">
    <name type="scientific">Flavobacterium salmonis</name>
    <dbReference type="NCBI Taxonomy" id="2654844"/>
    <lineage>
        <taxon>Bacteria</taxon>
        <taxon>Pseudomonadati</taxon>
        <taxon>Bacteroidota</taxon>
        <taxon>Flavobacteriia</taxon>
        <taxon>Flavobacteriales</taxon>
        <taxon>Flavobacteriaceae</taxon>
        <taxon>Flavobacterium</taxon>
    </lineage>
</organism>
<evidence type="ECO:0000313" key="2">
    <source>
        <dbReference type="Proteomes" id="UP000530060"/>
    </source>
</evidence>
<gene>
    <name evidence="1" type="ORF">FLAT13_04684</name>
</gene>
<accession>A0A6V6ZBJ0</accession>
<sequence length="151" mass="17901">MMKSVFNYFAVLFSICCFSQTNENIPTNKEIVHFLENLEVPGKEIKKIDRKIILWTDYDIYGEQNFAVEIGSFISGILRYKALRNYFKSEDLKFIEKQYLNQKDSVWQKNDFKKFNITDSAEQKKIVEHSKKGKKNGIKLFVFFFDAAFFT</sequence>
<dbReference type="AlphaFoldDB" id="A0A6V6ZBJ0"/>
<evidence type="ECO:0000313" key="1">
    <source>
        <dbReference type="EMBL" id="CAD0009005.1"/>
    </source>
</evidence>
<protein>
    <submittedName>
        <fullName evidence="1">Uncharacterized protein</fullName>
    </submittedName>
</protein>
<comment type="caution">
    <text evidence="1">The sequence shown here is derived from an EMBL/GenBank/DDBJ whole genome shotgun (WGS) entry which is preliminary data.</text>
</comment>
<dbReference type="EMBL" id="CAIJDP010000089">
    <property type="protein sequence ID" value="CAD0009005.1"/>
    <property type="molecule type" value="Genomic_DNA"/>
</dbReference>
<proteinExistence type="predicted"/>
<dbReference type="Proteomes" id="UP000530060">
    <property type="component" value="Unassembled WGS sequence"/>
</dbReference>
<reference evidence="1 2" key="1">
    <citation type="submission" date="2020-06" db="EMBL/GenBank/DDBJ databases">
        <authorList>
            <person name="Criscuolo A."/>
        </authorList>
    </citation>
    <scope>NUCLEOTIDE SEQUENCE [LARGE SCALE GENOMIC DNA]</scope>
    <source>
        <strain evidence="2">CIP 111411</strain>
    </source>
</reference>
<name>A0A6V6ZBJ0_9FLAO</name>
<dbReference type="RefSeq" id="WP_180910689.1">
    <property type="nucleotide sequence ID" value="NZ_CAIJDP010000089.1"/>
</dbReference>
<keyword evidence="2" id="KW-1185">Reference proteome</keyword>